<protein>
    <submittedName>
        <fullName evidence="1">SAM-dependent methyltransferase</fullName>
    </submittedName>
</protein>
<dbReference type="AlphaFoldDB" id="A0A6G9YFV0"/>
<accession>A0A6G9YFV0</accession>
<dbReference type="Proteomes" id="UP000503540">
    <property type="component" value="Chromosome"/>
</dbReference>
<sequence length="264" mass="28822">MRDDDRPLIRTDIPHSARIWNYWMGGKDYYEIDQIAGDVAAGIYPDILATAVHSRKFLIRVVHHLAAEAGIRQFLDIGTGLPTGRNTHEVAQAVAPESKIVYVDNDPLVLAHARALAHGGPAGAITFADTDFHAPEQIIADARSTLDFNQPVGILLLGVLGHANTYDDALRVVHTVLDAVPSGSYLALWDGTTDSETYVMMCDRYAETGGVPYIPRDRAEIRAAFDGLELVEPGFVPIDEWRTESARVDAIRPLAAFGAVARKP</sequence>
<dbReference type="SUPFAM" id="SSF53335">
    <property type="entry name" value="S-adenosyl-L-methionine-dependent methyltransferases"/>
    <property type="match status" value="1"/>
</dbReference>
<dbReference type="GO" id="GO:0032259">
    <property type="term" value="P:methylation"/>
    <property type="evidence" value="ECO:0007669"/>
    <property type="project" value="UniProtKB-KW"/>
</dbReference>
<evidence type="ECO:0000313" key="2">
    <source>
        <dbReference type="Proteomes" id="UP000503540"/>
    </source>
</evidence>
<keyword evidence="1" id="KW-0808">Transferase</keyword>
<organism evidence="1 2">
    <name type="scientific">Nocardia arthritidis</name>
    <dbReference type="NCBI Taxonomy" id="228602"/>
    <lineage>
        <taxon>Bacteria</taxon>
        <taxon>Bacillati</taxon>
        <taxon>Actinomycetota</taxon>
        <taxon>Actinomycetes</taxon>
        <taxon>Mycobacteriales</taxon>
        <taxon>Nocardiaceae</taxon>
        <taxon>Nocardia</taxon>
    </lineage>
</organism>
<name>A0A6G9YFV0_9NOCA</name>
<gene>
    <name evidence="1" type="ORF">F5544_21095</name>
</gene>
<dbReference type="RefSeq" id="WP_167474816.1">
    <property type="nucleotide sequence ID" value="NZ_CP046172.1"/>
</dbReference>
<dbReference type="PIRSF" id="PIRSF017393">
    <property type="entry name" value="MTase_SAV2177"/>
    <property type="match status" value="1"/>
</dbReference>
<dbReference type="KEGG" id="nah:F5544_21095"/>
<dbReference type="GO" id="GO:0008168">
    <property type="term" value="F:methyltransferase activity"/>
    <property type="evidence" value="ECO:0007669"/>
    <property type="project" value="UniProtKB-KW"/>
</dbReference>
<reference evidence="1 2" key="1">
    <citation type="journal article" date="2019" name="ACS Chem. Biol.">
        <title>Identification and Mobilization of a Cryptic Antibiotic Biosynthesis Gene Locus from a Human-Pathogenic Nocardia Isolate.</title>
        <authorList>
            <person name="Herisse M."/>
            <person name="Ishida K."/>
            <person name="Porter J.L."/>
            <person name="Howden B."/>
            <person name="Hertweck C."/>
            <person name="Stinear T.P."/>
            <person name="Pidot S.J."/>
        </authorList>
    </citation>
    <scope>NUCLEOTIDE SEQUENCE [LARGE SCALE GENOMIC DNA]</scope>
    <source>
        <strain evidence="1 2">AUSMDU00012717</strain>
    </source>
</reference>
<dbReference type="InterPro" id="IPR006764">
    <property type="entry name" value="SAM_dep_MeTrfase_SAV2177_type"/>
</dbReference>
<evidence type="ECO:0000313" key="1">
    <source>
        <dbReference type="EMBL" id="QIS12082.1"/>
    </source>
</evidence>
<keyword evidence="2" id="KW-1185">Reference proteome</keyword>
<dbReference type="Gene3D" id="3.40.50.150">
    <property type="entry name" value="Vaccinia Virus protein VP39"/>
    <property type="match status" value="1"/>
</dbReference>
<dbReference type="Pfam" id="PF04672">
    <property type="entry name" value="Methyltransf_19"/>
    <property type="match status" value="1"/>
</dbReference>
<proteinExistence type="predicted"/>
<keyword evidence="1" id="KW-0489">Methyltransferase</keyword>
<dbReference type="InterPro" id="IPR029063">
    <property type="entry name" value="SAM-dependent_MTases_sf"/>
</dbReference>
<dbReference type="EMBL" id="CP046172">
    <property type="protein sequence ID" value="QIS12082.1"/>
    <property type="molecule type" value="Genomic_DNA"/>
</dbReference>